<keyword evidence="1" id="KW-0812">Transmembrane</keyword>
<reference evidence="2" key="2">
    <citation type="submission" date="2020-05" db="UniProtKB">
        <authorList>
            <consortium name="EnsemblMetazoa"/>
        </authorList>
    </citation>
    <scope>IDENTIFICATION</scope>
    <source>
        <strain evidence="2">A-37</strain>
    </source>
</reference>
<name>A0A182LUY2_9DIPT</name>
<dbReference type="EnsemblMetazoa" id="ACUA002586-RA">
    <property type="protein sequence ID" value="ACUA002586-PA"/>
    <property type="gene ID" value="ACUA002586"/>
</dbReference>
<keyword evidence="1" id="KW-0472">Membrane</keyword>
<evidence type="ECO:0000313" key="3">
    <source>
        <dbReference type="Proteomes" id="UP000075883"/>
    </source>
</evidence>
<dbReference type="EMBL" id="AXCM01013220">
    <property type="status" value="NOT_ANNOTATED_CDS"/>
    <property type="molecule type" value="Genomic_DNA"/>
</dbReference>
<dbReference type="AlphaFoldDB" id="A0A182LUY2"/>
<evidence type="ECO:0000256" key="1">
    <source>
        <dbReference type="SAM" id="Phobius"/>
    </source>
</evidence>
<organism evidence="2 3">
    <name type="scientific">Anopheles culicifacies</name>
    <dbReference type="NCBI Taxonomy" id="139723"/>
    <lineage>
        <taxon>Eukaryota</taxon>
        <taxon>Metazoa</taxon>
        <taxon>Ecdysozoa</taxon>
        <taxon>Arthropoda</taxon>
        <taxon>Hexapoda</taxon>
        <taxon>Insecta</taxon>
        <taxon>Pterygota</taxon>
        <taxon>Neoptera</taxon>
        <taxon>Endopterygota</taxon>
        <taxon>Diptera</taxon>
        <taxon>Nematocera</taxon>
        <taxon>Culicoidea</taxon>
        <taxon>Culicidae</taxon>
        <taxon>Anophelinae</taxon>
        <taxon>Anopheles</taxon>
        <taxon>culicifacies species complex</taxon>
    </lineage>
</organism>
<dbReference type="Proteomes" id="UP000075883">
    <property type="component" value="Unassembled WGS sequence"/>
</dbReference>
<feature type="transmembrane region" description="Helical" evidence="1">
    <location>
        <begin position="47"/>
        <end position="68"/>
    </location>
</feature>
<accession>A0A182LUY2</accession>
<reference evidence="3" key="1">
    <citation type="submission" date="2013-09" db="EMBL/GenBank/DDBJ databases">
        <title>The Genome Sequence of Anopheles culicifacies species A.</title>
        <authorList>
            <consortium name="The Broad Institute Genomics Platform"/>
            <person name="Neafsey D.E."/>
            <person name="Besansky N."/>
            <person name="Howell P."/>
            <person name="Walton C."/>
            <person name="Young S.K."/>
            <person name="Zeng Q."/>
            <person name="Gargeya S."/>
            <person name="Fitzgerald M."/>
            <person name="Haas B."/>
            <person name="Abouelleil A."/>
            <person name="Allen A.W."/>
            <person name="Alvarado L."/>
            <person name="Arachchi H.M."/>
            <person name="Berlin A.M."/>
            <person name="Chapman S.B."/>
            <person name="Gainer-Dewar J."/>
            <person name="Goldberg J."/>
            <person name="Griggs A."/>
            <person name="Gujja S."/>
            <person name="Hansen M."/>
            <person name="Howarth C."/>
            <person name="Imamovic A."/>
            <person name="Ireland A."/>
            <person name="Larimer J."/>
            <person name="McCowan C."/>
            <person name="Murphy C."/>
            <person name="Pearson M."/>
            <person name="Poon T.W."/>
            <person name="Priest M."/>
            <person name="Roberts A."/>
            <person name="Saif S."/>
            <person name="Shea T."/>
            <person name="Sisk P."/>
            <person name="Sykes S."/>
            <person name="Wortman J."/>
            <person name="Nusbaum C."/>
            <person name="Birren B."/>
        </authorList>
    </citation>
    <scope>NUCLEOTIDE SEQUENCE [LARGE SCALE GENOMIC DNA]</scope>
    <source>
        <strain evidence="3">A-37</strain>
    </source>
</reference>
<feature type="transmembrane region" description="Helical" evidence="1">
    <location>
        <begin position="12"/>
        <end position="35"/>
    </location>
</feature>
<protein>
    <submittedName>
        <fullName evidence="2">Uncharacterized protein</fullName>
    </submittedName>
</protein>
<sequence>MRTGLKVRDCLKIHLVLHANCNALCGISFFSIFSFPPTFNGETPFPIGFVAWVMMMMMECLGLGGMATRGARVTKPHRMQVLTATSKQLMGQILFDGGFAGCV</sequence>
<dbReference type="VEuPathDB" id="VectorBase:ACUA002586"/>
<keyword evidence="3" id="KW-1185">Reference proteome</keyword>
<dbReference type="EMBL" id="AXCM01013221">
    <property type="status" value="NOT_ANNOTATED_CDS"/>
    <property type="molecule type" value="Genomic_DNA"/>
</dbReference>
<evidence type="ECO:0000313" key="2">
    <source>
        <dbReference type="EnsemblMetazoa" id="ACUA002586-PA"/>
    </source>
</evidence>
<proteinExistence type="predicted"/>
<keyword evidence="1" id="KW-1133">Transmembrane helix</keyword>